<dbReference type="InterPro" id="IPR003126">
    <property type="entry name" value="Znf_UBR"/>
</dbReference>
<dbReference type="Pfam" id="PF18995">
    <property type="entry name" value="PRT6_C"/>
    <property type="match status" value="1"/>
</dbReference>
<comment type="pathway">
    <text evidence="2 10">Protein modification; protein ubiquitination.</text>
</comment>
<evidence type="ECO:0000256" key="4">
    <source>
        <dbReference type="ARBA" id="ARBA00022723"/>
    </source>
</evidence>
<dbReference type="PROSITE" id="PS51157">
    <property type="entry name" value="ZF_UBR"/>
    <property type="match status" value="1"/>
</dbReference>
<evidence type="ECO:0000256" key="9">
    <source>
        <dbReference type="PROSITE-ProRule" id="PRU00508"/>
    </source>
</evidence>
<keyword evidence="6 10" id="KW-0833">Ubl conjugation pathway</keyword>
<gene>
    <name evidence="12" type="ORF">SEV965_LOCUS33538</name>
</gene>
<keyword evidence="4 10" id="KW-0479">Metal-binding</keyword>
<dbReference type="Gene3D" id="2.10.110.30">
    <property type="match status" value="1"/>
</dbReference>
<feature type="domain" description="UBR-type" evidence="11">
    <location>
        <begin position="82"/>
        <end position="153"/>
    </location>
</feature>
<evidence type="ECO:0000256" key="3">
    <source>
        <dbReference type="ARBA" id="ARBA00022679"/>
    </source>
</evidence>
<feature type="zinc finger region" description="UBR-type" evidence="9">
    <location>
        <begin position="82"/>
        <end position="153"/>
    </location>
</feature>
<dbReference type="CDD" id="cd19673">
    <property type="entry name" value="UBR-box_UBR3"/>
    <property type="match status" value="1"/>
</dbReference>
<evidence type="ECO:0000256" key="7">
    <source>
        <dbReference type="ARBA" id="ARBA00022833"/>
    </source>
</evidence>
<dbReference type="InterPro" id="IPR013083">
    <property type="entry name" value="Znf_RING/FYVE/PHD"/>
</dbReference>
<evidence type="ECO:0000313" key="12">
    <source>
        <dbReference type="EMBL" id="CAF1447749.1"/>
    </source>
</evidence>
<dbReference type="GO" id="GO:0016567">
    <property type="term" value="P:protein ubiquitination"/>
    <property type="evidence" value="ECO:0007669"/>
    <property type="project" value="UniProtKB-UniRule"/>
</dbReference>
<dbReference type="PANTHER" id="PTHR21497">
    <property type="entry name" value="UBIQUITIN LIGASE E3 ALPHA-RELATED"/>
    <property type="match status" value="1"/>
</dbReference>
<dbReference type="GO" id="GO:0008270">
    <property type="term" value="F:zinc ion binding"/>
    <property type="evidence" value="ECO:0007669"/>
    <property type="project" value="UniProtKB-UniRule"/>
</dbReference>
<dbReference type="GO" id="GO:0071596">
    <property type="term" value="P:ubiquitin-dependent protein catabolic process via the N-end rule pathway"/>
    <property type="evidence" value="ECO:0007669"/>
    <property type="project" value="UniProtKB-UniRule"/>
</dbReference>
<evidence type="ECO:0000313" key="13">
    <source>
        <dbReference type="Proteomes" id="UP000663889"/>
    </source>
</evidence>
<dbReference type="InterPro" id="IPR039164">
    <property type="entry name" value="UBR1-like"/>
</dbReference>
<dbReference type="GO" id="GO:0005737">
    <property type="term" value="C:cytoplasm"/>
    <property type="evidence" value="ECO:0007669"/>
    <property type="project" value="TreeGrafter"/>
</dbReference>
<comment type="catalytic activity">
    <reaction evidence="1 10">
        <text>S-ubiquitinyl-[E2 ubiquitin-conjugating enzyme]-L-cysteine + [acceptor protein]-L-lysine = [E2 ubiquitin-conjugating enzyme]-L-cysteine + N(6)-ubiquitinyl-[acceptor protein]-L-lysine.</text>
        <dbReference type="EC" id="2.3.2.27"/>
    </reaction>
</comment>
<keyword evidence="7 10" id="KW-0862">Zinc</keyword>
<dbReference type="EMBL" id="CAJNOU010004603">
    <property type="protein sequence ID" value="CAF1447749.1"/>
    <property type="molecule type" value="Genomic_DNA"/>
</dbReference>
<dbReference type="EC" id="2.3.2.27" evidence="10"/>
<dbReference type="SMART" id="SM00396">
    <property type="entry name" value="ZnF_UBR1"/>
    <property type="match status" value="1"/>
</dbReference>
<dbReference type="InterPro" id="IPR044046">
    <property type="entry name" value="E3_ligase_UBR-like_C"/>
</dbReference>
<dbReference type="GO" id="GO:0061630">
    <property type="term" value="F:ubiquitin protein ligase activity"/>
    <property type="evidence" value="ECO:0007669"/>
    <property type="project" value="UniProtKB-UniRule"/>
</dbReference>
<organism evidence="12 13">
    <name type="scientific">Rotaria sordida</name>
    <dbReference type="NCBI Taxonomy" id="392033"/>
    <lineage>
        <taxon>Eukaryota</taxon>
        <taxon>Metazoa</taxon>
        <taxon>Spiralia</taxon>
        <taxon>Gnathifera</taxon>
        <taxon>Rotifera</taxon>
        <taxon>Eurotatoria</taxon>
        <taxon>Bdelloidea</taxon>
        <taxon>Philodinida</taxon>
        <taxon>Philodinidae</taxon>
        <taxon>Rotaria</taxon>
    </lineage>
</organism>
<evidence type="ECO:0000256" key="10">
    <source>
        <dbReference type="RuleBase" id="RU366018"/>
    </source>
</evidence>
<keyword evidence="5 10" id="KW-0863">Zinc-finger</keyword>
<name>A0A815PEB6_9BILA</name>
<dbReference type="GO" id="GO:0000151">
    <property type="term" value="C:ubiquitin ligase complex"/>
    <property type="evidence" value="ECO:0007669"/>
    <property type="project" value="TreeGrafter"/>
</dbReference>
<keyword evidence="3 10" id="KW-0808">Transferase</keyword>
<dbReference type="PANTHER" id="PTHR21497:SF39">
    <property type="entry name" value="E3 UBIQUITIN-PROTEIN LIGASE UBR3"/>
    <property type="match status" value="1"/>
</dbReference>
<dbReference type="UniPathway" id="UPA00143"/>
<sequence>MYSSLDKNIDVENPVLLPSGIHFRNYCLDDNNEKRIQTILDTLFDPHQSLPVTIEKHLTTIKSYLSGELSFEEFLRKYNNSVLCGFVWTNATISYRCRTCATNPCMSLCPDCFHNGNHQGHDANMFRSIGGGICDCGDITVMNSNSFCKNHGPNRIPNARIPYKLIRCVQILLPRLILRFIQHLRSHASPIKSNTYSTIEEFTSLTSLFDLFDDLSNAGSCIRLIFTDCLFNMELYEKFNAQSSIDDLSNISYDVYLQQLNEIPSLLMPISLRKDNSSVYFHIKKATCLLDEILFWLVKYQIPERLLKFLLILLTDLNFKSLCIRSFLNIYGMVIDRLIHCRNSRERINSSQFVHISVQLFSNTDITVQAIKDYHLIELILSSLYSIFSNIQINCQLQKSKENYHLVIYEIDFSKNMHYWPIISDFINILSHEYASREFLLEKRFFITWIKMISWFQGMNVNQHEIESEILLQSNTNYLFAFTMETECCAMVLWTIITHIMKPDFLDITMKAINYLFLEVKQWFSSIGFEQYKDIMKNQVTFHIPLHRYISILTYVSLNYQNGELRTLFPIENEIFLLNLAIFPLRIQVVKYEILTNILWSYHNYEMQIQSDIYSSTRGNICSYMNDADIFLLQVLIKMKYQLIICLFLADIDFSECFYVHEWLVQNTANNLIFEKSSYVTLLEGSLIVLATIVAFSPHLALDDFERRRAEIINALAIQDCHYSYLDEHIGEPKGFAISKHDIQSIVDDIAEYISPTIDITNQPKQGRYKLKDFLWEDEFDPLHVLSRINRRDLFETTMQRYTKWVISMNKFSYEKNLWPPYRLYKPKDQFQTNLRCILQSRYLHGVFFSICHWMLNETIIHESILSLLVYLCELAIDDQIRRLKYGEFLNGYAPSTIEPPQCQNNSEINQSISLETLTSLEDENIDEYQQQEQPIEMSETESTSFRVNIHEDDKNVHTINIKEPSNLIHVSNSNSKINSCRKNDKREYLNEIEQCYNRGAIKFNQISEYEQQIQKQWDELIKTKDSSLHNQISHSIPFYDLENQFIRSDSLISQHCQNNYDKEEQENTHPRIENKKEKTEGIIDGKYETFYEQDNLLINAHTIIEKISFEQVILDIENDTIKSIFKEESNKEKSCTNIQLNQPSINFSTVSIQTNSKYITETKYINMSLIQMLVHLLSKIVLNINDMNNNKTSLSHLLDKARMKKGSESIGNGTVYLARLLVKLERLCDECKIQISETVNQLDHNQTNNNIDSINKKTKAKAMQQKIFEDIAKKQRKLLTASNDEHQEEILTSDDKDNNVECCICQSKDDQNLLGLVVRLIDTGVLGIREVSNISDSYLPLSIDNSNNVESSLKDLLTCCHFSNKPNDKQQSFAIEKPGTIYQKYKHKNDLTCAQFYEDKIHAMLQIFSEESVLKSITISWRTGVIINSCGHSIHLSCYEQYLKSHIKKINSKIDLYNEFKCPMCRQISNALIYTPIISKQNELNENLIDSITNLIEKNVKPCISPPIAEWLINFIQKMYMMTNKNQRTIDKHKKELNNDITELFIVSILRFNLENDLLIRDTEHIDTTIINRKSCFRELFYICSLQYPYLLNDSHISLWRRITGLMDTKLENDDHDTTTIIYKRTVPLLLSDPVALLLRIMLSLSYSITKEFYRIIVQAILNLAYIQALFTIVSEMNTIEQEIWNNIQTNKSEHNMVKYLRIISFKLLQANFNSNTDDSKVWSLESINASIHERCGNFIKVAALIQHHLYQPITWWFPGRQFQFDVLWKNLIRELQLYDVGEPYWFCNDSLSLIVNWLDEVFLIDKQHSIFVRHIARAIPLFDPPRFIDLPGCYSDLFQSCNRLHCSYCRTLITEPILCLICGIVYSHEGSETKCCNQQTHSINEHLISCNNGLHISININSTKTLIQRKQRYTYWASLYLDKHGEEDSNLRRGRILFLNENRLKLLYSAWISTNLDQLTNRWSTDQYDF</sequence>
<dbReference type="Gene3D" id="3.30.40.10">
    <property type="entry name" value="Zinc/RING finger domain, C3HC4 (zinc finger)"/>
    <property type="match status" value="1"/>
</dbReference>
<evidence type="ECO:0000256" key="8">
    <source>
        <dbReference type="ARBA" id="ARBA00046341"/>
    </source>
</evidence>
<comment type="caution">
    <text evidence="12">The sequence shown here is derived from an EMBL/GenBank/DDBJ whole genome shotgun (WGS) entry which is preliminary data.</text>
</comment>
<evidence type="ECO:0000256" key="2">
    <source>
        <dbReference type="ARBA" id="ARBA00004906"/>
    </source>
</evidence>
<evidence type="ECO:0000256" key="6">
    <source>
        <dbReference type="ARBA" id="ARBA00022786"/>
    </source>
</evidence>
<comment type="similarity">
    <text evidence="8 10">Belongs to the E3 ubiquitin-protein ligase UBR1-like family.</text>
</comment>
<evidence type="ECO:0000256" key="1">
    <source>
        <dbReference type="ARBA" id="ARBA00000900"/>
    </source>
</evidence>
<proteinExistence type="inferred from homology"/>
<protein>
    <recommendedName>
        <fullName evidence="10">E3 ubiquitin-protein ligase</fullName>
        <ecNumber evidence="10">2.3.2.27</ecNumber>
    </recommendedName>
</protein>
<accession>A0A815PEB6</accession>
<evidence type="ECO:0000256" key="5">
    <source>
        <dbReference type="ARBA" id="ARBA00022771"/>
    </source>
</evidence>
<evidence type="ECO:0000259" key="11">
    <source>
        <dbReference type="PROSITE" id="PS51157"/>
    </source>
</evidence>
<comment type="function">
    <text evidence="10">Ubiquitin ligase protein which is a component of the N-end rule pathway. Recognizes and binds to proteins bearing specific N-terminal residues that are destabilizing according to the N-end rule, leading to their ubiquitination and subsequent degradation.</text>
</comment>
<reference evidence="12" key="1">
    <citation type="submission" date="2021-02" db="EMBL/GenBank/DDBJ databases">
        <authorList>
            <person name="Nowell W R."/>
        </authorList>
    </citation>
    <scope>NUCLEOTIDE SEQUENCE</scope>
</reference>
<dbReference type="Pfam" id="PF02207">
    <property type="entry name" value="zf-UBR"/>
    <property type="match status" value="1"/>
</dbReference>
<dbReference type="Pfam" id="PF22960">
    <property type="entry name" value="WHD_UBR1"/>
    <property type="match status" value="1"/>
</dbReference>
<dbReference type="Proteomes" id="UP000663889">
    <property type="component" value="Unassembled WGS sequence"/>
</dbReference>
<dbReference type="SUPFAM" id="SSF57850">
    <property type="entry name" value="RING/U-box"/>
    <property type="match status" value="1"/>
</dbReference>
<dbReference type="FunFam" id="2.10.110.30:FF:000002">
    <property type="entry name" value="Putative e3 ubiquitin-protein ligase ubr3"/>
    <property type="match status" value="1"/>
</dbReference>
<dbReference type="InterPro" id="IPR055194">
    <property type="entry name" value="UBR1-like_WH"/>
</dbReference>